<proteinExistence type="inferred from homology"/>
<reference evidence="8 9" key="1">
    <citation type="submission" date="2019-08" db="EMBL/GenBank/DDBJ databases">
        <title>Archangium and Cystobacter genomes.</title>
        <authorList>
            <person name="Chen I.-C.K."/>
            <person name="Wielgoss S."/>
        </authorList>
    </citation>
    <scope>NUCLEOTIDE SEQUENCE [LARGE SCALE GENOMIC DNA]</scope>
    <source>
        <strain evidence="8 9">Cbm 6</strain>
    </source>
</reference>
<evidence type="ECO:0000256" key="1">
    <source>
        <dbReference type="ARBA" id="ARBA00007150"/>
    </source>
</evidence>
<evidence type="ECO:0000313" key="9">
    <source>
        <dbReference type="Proteomes" id="UP001611383"/>
    </source>
</evidence>
<evidence type="ECO:0000256" key="2">
    <source>
        <dbReference type="ARBA" id="ARBA00022475"/>
    </source>
</evidence>
<feature type="transmembrane region" description="Helical" evidence="7">
    <location>
        <begin position="182"/>
        <end position="206"/>
    </location>
</feature>
<feature type="transmembrane region" description="Helical" evidence="7">
    <location>
        <begin position="61"/>
        <end position="80"/>
    </location>
</feature>
<comment type="catalytic activity">
    <reaction evidence="7">
        <text>L-cysteinyl-[prolipoprotein] + a 1,2-diacyl-sn-glycero-3-phospho-(1'-sn-glycerol) = an S-1,2-diacyl-sn-glyceryl-L-cysteinyl-[prolipoprotein] + sn-glycerol 1-phosphate + H(+)</text>
        <dbReference type="Rhea" id="RHEA:56712"/>
        <dbReference type="Rhea" id="RHEA-COMP:14679"/>
        <dbReference type="Rhea" id="RHEA-COMP:14680"/>
        <dbReference type="ChEBI" id="CHEBI:15378"/>
        <dbReference type="ChEBI" id="CHEBI:29950"/>
        <dbReference type="ChEBI" id="CHEBI:57685"/>
        <dbReference type="ChEBI" id="CHEBI:64716"/>
        <dbReference type="ChEBI" id="CHEBI:140658"/>
        <dbReference type="EC" id="2.5.1.145"/>
    </reaction>
</comment>
<feature type="transmembrane region" description="Helical" evidence="7">
    <location>
        <begin position="100"/>
        <end position="117"/>
    </location>
</feature>
<dbReference type="InterPro" id="IPR001640">
    <property type="entry name" value="Lgt"/>
</dbReference>
<name>A0ABY9WHT8_9BACT</name>
<evidence type="ECO:0000256" key="5">
    <source>
        <dbReference type="ARBA" id="ARBA00022989"/>
    </source>
</evidence>
<dbReference type="Proteomes" id="UP001611383">
    <property type="component" value="Chromosome"/>
</dbReference>
<keyword evidence="4 7" id="KW-0812">Transmembrane</keyword>
<feature type="transmembrane region" description="Helical" evidence="7">
    <location>
        <begin position="345"/>
        <end position="364"/>
    </location>
</feature>
<organism evidence="8 9">
    <name type="scientific">Archangium minus</name>
    <dbReference type="NCBI Taxonomy" id="83450"/>
    <lineage>
        <taxon>Bacteria</taxon>
        <taxon>Pseudomonadati</taxon>
        <taxon>Myxococcota</taxon>
        <taxon>Myxococcia</taxon>
        <taxon>Myxococcales</taxon>
        <taxon>Cystobacterineae</taxon>
        <taxon>Archangiaceae</taxon>
        <taxon>Archangium</taxon>
    </lineage>
</organism>
<keyword evidence="3 7" id="KW-0808">Transferase</keyword>
<dbReference type="Pfam" id="PF01790">
    <property type="entry name" value="LGT"/>
    <property type="match status" value="1"/>
</dbReference>
<feature type="transmembrane region" description="Helical" evidence="7">
    <location>
        <begin position="12"/>
        <end position="32"/>
    </location>
</feature>
<feature type="transmembrane region" description="Helical" evidence="7">
    <location>
        <begin position="151"/>
        <end position="170"/>
    </location>
</feature>
<dbReference type="GO" id="GO:0016740">
    <property type="term" value="F:transferase activity"/>
    <property type="evidence" value="ECO:0007669"/>
    <property type="project" value="UniProtKB-KW"/>
</dbReference>
<feature type="transmembrane region" description="Helical" evidence="7">
    <location>
        <begin position="396"/>
        <end position="419"/>
    </location>
</feature>
<comment type="pathway">
    <text evidence="7">Protein modification; lipoprotein biosynthesis (diacylglyceryl transfer).</text>
</comment>
<protein>
    <recommendedName>
        <fullName evidence="7">Phosphatidylglycerol--prolipoprotein diacylglyceryl transferase</fullName>
        <ecNumber evidence="7">2.5.1.145</ecNumber>
    </recommendedName>
</protein>
<feature type="binding site" evidence="7">
    <location>
        <position position="232"/>
    </location>
    <ligand>
        <name>a 1,2-diacyl-sn-glycero-3-phospho-(1'-sn-glycerol)</name>
        <dbReference type="ChEBI" id="CHEBI:64716"/>
    </ligand>
</feature>
<comment type="function">
    <text evidence="7">Catalyzes the transfer of the diacylglyceryl group from phosphatidylglycerol to the sulfhydryl group of the N-terminal cysteine of a prolipoprotein, the first step in the formation of mature lipoproteins.</text>
</comment>
<gene>
    <name evidence="7" type="primary">lgt</name>
    <name evidence="8" type="ORF">F0U60_03705</name>
</gene>
<keyword evidence="9" id="KW-1185">Reference proteome</keyword>
<dbReference type="HAMAP" id="MF_01147">
    <property type="entry name" value="Lgt"/>
    <property type="match status" value="1"/>
</dbReference>
<dbReference type="EC" id="2.5.1.145" evidence="7"/>
<keyword evidence="2 7" id="KW-1003">Cell membrane</keyword>
<comment type="subcellular location">
    <subcellularLocation>
        <location evidence="7">Cell membrane</location>
        <topology evidence="7">Multi-pass membrane protein</topology>
    </subcellularLocation>
</comment>
<sequence>MLPVLVHFTFTALWSQLLLYAVALAAVAYIAYNGWRNAEGTPGAKGEKPAAPTSQQRMTRALTYGAIAAAIAWFGLRYALPASAIPGGKGEGIPVHTYGVLLATGFITAASVAARLAQEEWRKLSWVPDAQGGGQWVDTEGPRKREAILDLSFYVLVGGLVGSRVLFVLVNWQDYARDWTQAFSLGGGLVFYGGLIGAALAAWYFARTNGMDFLRLADVAIPTVSLGQCLGRLGCFSAGCCWGDVAAAGSRFMAHFPGSGLARDLFGRLGGSSSLAFQSQAQDSRYVVEATGEILHHAAPGAVRISEWVAQHGTTLPVYPTQIYESVGQLVLFLALLYARRFRRFHGQIFALWLMCYAVLRTSVELFRGDVERGTLNGLLRSLGASGLADSVPLEAWYNISTSQFISLCMFTFGATLLYRRIRQASEVAGAGPTPSPA</sequence>
<keyword evidence="5 7" id="KW-1133">Transmembrane helix</keyword>
<dbReference type="EMBL" id="CP043494">
    <property type="protein sequence ID" value="WNG43298.1"/>
    <property type="molecule type" value="Genomic_DNA"/>
</dbReference>
<accession>A0ABY9WHT8</accession>
<evidence type="ECO:0000256" key="7">
    <source>
        <dbReference type="HAMAP-Rule" id="MF_01147"/>
    </source>
</evidence>
<evidence type="ECO:0000256" key="4">
    <source>
        <dbReference type="ARBA" id="ARBA00022692"/>
    </source>
</evidence>
<dbReference type="PANTHER" id="PTHR30589">
    <property type="entry name" value="PROLIPOPROTEIN DIACYLGLYCERYL TRANSFERASE"/>
    <property type="match status" value="1"/>
</dbReference>
<evidence type="ECO:0000256" key="3">
    <source>
        <dbReference type="ARBA" id="ARBA00022679"/>
    </source>
</evidence>
<keyword evidence="6 7" id="KW-0472">Membrane</keyword>
<comment type="similarity">
    <text evidence="1 7">Belongs to the Lgt family.</text>
</comment>
<dbReference type="PANTHER" id="PTHR30589:SF0">
    <property type="entry name" value="PHOSPHATIDYLGLYCEROL--PROLIPOPROTEIN DIACYLGLYCERYL TRANSFERASE"/>
    <property type="match status" value="1"/>
</dbReference>
<evidence type="ECO:0000256" key="6">
    <source>
        <dbReference type="ARBA" id="ARBA00023136"/>
    </source>
</evidence>
<dbReference type="RefSeq" id="WP_395813997.1">
    <property type="nucleotide sequence ID" value="NZ_CP043494.1"/>
</dbReference>
<evidence type="ECO:0000313" key="8">
    <source>
        <dbReference type="EMBL" id="WNG43298.1"/>
    </source>
</evidence>